<dbReference type="OrthoDB" id="121937at2759"/>
<dbReference type="EMBL" id="JAENGZ010002105">
    <property type="protein sequence ID" value="KAG6944851.1"/>
    <property type="molecule type" value="Genomic_DNA"/>
</dbReference>
<reference evidence="1" key="1">
    <citation type="submission" date="2021-01" db="EMBL/GenBank/DDBJ databases">
        <title>Phytophthora aleatoria, a newly-described species from Pinus radiata is distinct from Phytophthora cactorum isolates based on comparative genomics.</title>
        <authorList>
            <person name="Mcdougal R."/>
            <person name="Panda P."/>
            <person name="Williams N."/>
            <person name="Studholme D.J."/>
        </authorList>
    </citation>
    <scope>NUCLEOTIDE SEQUENCE</scope>
    <source>
        <strain evidence="1">NZFS 3830</strain>
    </source>
</reference>
<dbReference type="AlphaFoldDB" id="A0A8T1TQX4"/>
<evidence type="ECO:0000313" key="2">
    <source>
        <dbReference type="Proteomes" id="UP000688947"/>
    </source>
</evidence>
<gene>
    <name evidence="1" type="ORF">JG687_00017612</name>
</gene>
<organism evidence="1 2">
    <name type="scientific">Phytophthora cactorum</name>
    <dbReference type="NCBI Taxonomy" id="29920"/>
    <lineage>
        <taxon>Eukaryota</taxon>
        <taxon>Sar</taxon>
        <taxon>Stramenopiles</taxon>
        <taxon>Oomycota</taxon>
        <taxon>Peronosporomycetes</taxon>
        <taxon>Peronosporales</taxon>
        <taxon>Peronosporaceae</taxon>
        <taxon>Phytophthora</taxon>
    </lineage>
</organism>
<sequence length="96" mass="10367">MPTVVATGGGLDDMTHTVRVGSENTSLRLMRWSTVMLAGPRTTTMPPARLQVLSHLDTMNTASAEAARGLGSRRRPALQTSAKLDVVAESCCRWQQ</sequence>
<proteinExistence type="predicted"/>
<comment type="caution">
    <text evidence="1">The sequence shown here is derived from an EMBL/GenBank/DDBJ whole genome shotgun (WGS) entry which is preliminary data.</text>
</comment>
<accession>A0A8T1TQX4</accession>
<protein>
    <submittedName>
        <fullName evidence="1">Uncharacterized protein</fullName>
    </submittedName>
</protein>
<evidence type="ECO:0000313" key="1">
    <source>
        <dbReference type="EMBL" id="KAG6944851.1"/>
    </source>
</evidence>
<name>A0A8T1TQX4_9STRA</name>
<dbReference type="Proteomes" id="UP000688947">
    <property type="component" value="Unassembled WGS sequence"/>
</dbReference>